<protein>
    <submittedName>
        <fullName evidence="2">Predicted N-formylglutamate amidohydrolase</fullName>
    </submittedName>
</protein>
<accession>A0A239BZZ8</accession>
<dbReference type="InterPro" id="IPR007709">
    <property type="entry name" value="N-FG_amidohydro"/>
</dbReference>
<dbReference type="Proteomes" id="UP000198426">
    <property type="component" value="Unassembled WGS sequence"/>
</dbReference>
<keyword evidence="3" id="KW-1185">Reference proteome</keyword>
<name>A0A239BZZ8_9RHOB</name>
<keyword evidence="2" id="KW-0378">Hydrolase</keyword>
<dbReference type="SUPFAM" id="SSF53187">
    <property type="entry name" value="Zn-dependent exopeptidases"/>
    <property type="match status" value="1"/>
</dbReference>
<evidence type="ECO:0000313" key="3">
    <source>
        <dbReference type="Proteomes" id="UP000198426"/>
    </source>
</evidence>
<dbReference type="PIRSF" id="PIRSF029730">
    <property type="entry name" value="UCP029730"/>
    <property type="match status" value="1"/>
</dbReference>
<gene>
    <name evidence="2" type="ORF">SAMN05421757_10120</name>
</gene>
<evidence type="ECO:0000256" key="1">
    <source>
        <dbReference type="SAM" id="MobiDB-lite"/>
    </source>
</evidence>
<dbReference type="EMBL" id="FZOY01000001">
    <property type="protein sequence ID" value="SNS13567.1"/>
    <property type="molecule type" value="Genomic_DNA"/>
</dbReference>
<sequence length="273" mass="29086">MGGMIQATESSLLGPKEGPPVRTLNAGGRGGFVLVCEHASRFIPAALGELGLDEEAKHSHAAWDIGARDLAVELMAELDAPLVAARVSRLVYDCNRPPEAHDAVPARSERFEIPGNRDLAAAAREQRAREIYAPFRKELTGTLDRRNGPALLVTIHSFTPVYMGRAREVELGLLHDADARMADAMMAIASRHTGMATALNAPYAASDGVTHTLRDHGVARGLANVMIEVRNDLIDTPSGVHRVAAELAGLLREIAPPMLADTAAPATAETTTD</sequence>
<dbReference type="AlphaFoldDB" id="A0A239BZZ8"/>
<proteinExistence type="predicted"/>
<organism evidence="2 3">
    <name type="scientific">Tropicimonas sediminicola</name>
    <dbReference type="NCBI Taxonomy" id="1031541"/>
    <lineage>
        <taxon>Bacteria</taxon>
        <taxon>Pseudomonadati</taxon>
        <taxon>Pseudomonadota</taxon>
        <taxon>Alphaproteobacteria</taxon>
        <taxon>Rhodobacterales</taxon>
        <taxon>Roseobacteraceae</taxon>
        <taxon>Tropicimonas</taxon>
    </lineage>
</organism>
<dbReference type="InterPro" id="IPR011227">
    <property type="entry name" value="UCP029730"/>
</dbReference>
<dbReference type="Gene3D" id="3.40.630.40">
    <property type="entry name" value="Zn-dependent exopeptidases"/>
    <property type="match status" value="1"/>
</dbReference>
<evidence type="ECO:0000313" key="2">
    <source>
        <dbReference type="EMBL" id="SNS13567.1"/>
    </source>
</evidence>
<feature type="region of interest" description="Disordered" evidence="1">
    <location>
        <begin position="1"/>
        <end position="22"/>
    </location>
</feature>
<dbReference type="Pfam" id="PF05013">
    <property type="entry name" value="FGase"/>
    <property type="match status" value="1"/>
</dbReference>
<reference evidence="2 3" key="1">
    <citation type="submission" date="2017-06" db="EMBL/GenBank/DDBJ databases">
        <authorList>
            <person name="Kim H.J."/>
            <person name="Triplett B.A."/>
        </authorList>
    </citation>
    <scope>NUCLEOTIDE SEQUENCE [LARGE SCALE GENOMIC DNA]</scope>
    <source>
        <strain evidence="2 3">DSM 29339</strain>
    </source>
</reference>
<dbReference type="GO" id="GO:0016787">
    <property type="term" value="F:hydrolase activity"/>
    <property type="evidence" value="ECO:0007669"/>
    <property type="project" value="UniProtKB-KW"/>
</dbReference>